<evidence type="ECO:0000313" key="2">
    <source>
        <dbReference type="Proteomes" id="UP000694308"/>
    </source>
</evidence>
<name>A0A949TTI7_9CLOT</name>
<dbReference type="RefSeq" id="WP_218319127.1">
    <property type="nucleotide sequence ID" value="NZ_JAEEGC010000018.1"/>
</dbReference>
<keyword evidence="2" id="KW-1185">Reference proteome</keyword>
<sequence>MANRKTYLMIRLGIVFIEKTIQKRDVFMAGDELSVYEIKIKGQPLKFGIQLCREAQKVIGK</sequence>
<evidence type="ECO:0000313" key="1">
    <source>
        <dbReference type="EMBL" id="MBV7272093.1"/>
    </source>
</evidence>
<dbReference type="AlphaFoldDB" id="A0A949TTI7"/>
<organism evidence="1 2">
    <name type="scientific">Clostridium thailandense</name>
    <dbReference type="NCBI Taxonomy" id="2794346"/>
    <lineage>
        <taxon>Bacteria</taxon>
        <taxon>Bacillati</taxon>
        <taxon>Bacillota</taxon>
        <taxon>Clostridia</taxon>
        <taxon>Eubacteriales</taxon>
        <taxon>Clostridiaceae</taxon>
        <taxon>Clostridium</taxon>
    </lineage>
</organism>
<dbReference type="Proteomes" id="UP000694308">
    <property type="component" value="Unassembled WGS sequence"/>
</dbReference>
<comment type="caution">
    <text evidence="1">The sequence shown here is derived from an EMBL/GenBank/DDBJ whole genome shotgun (WGS) entry which is preliminary data.</text>
</comment>
<reference evidence="1" key="1">
    <citation type="submission" date="2020-12" db="EMBL/GenBank/DDBJ databases">
        <title>Clostridium thailandense sp. nov., a novel acetogenic bacterium isolated from peat land soil in Thailand.</title>
        <authorList>
            <person name="Chaikitkaew S."/>
            <person name="Birkeland N.K."/>
        </authorList>
    </citation>
    <scope>NUCLEOTIDE SEQUENCE</scope>
    <source>
        <strain evidence="1">PL3</strain>
    </source>
</reference>
<proteinExistence type="predicted"/>
<gene>
    <name evidence="1" type="ORF">I6U48_04070</name>
</gene>
<protein>
    <submittedName>
        <fullName evidence="1">Uncharacterized protein</fullName>
    </submittedName>
</protein>
<dbReference type="EMBL" id="JAEEGC010000018">
    <property type="protein sequence ID" value="MBV7272093.1"/>
    <property type="molecule type" value="Genomic_DNA"/>
</dbReference>
<accession>A0A949TTI7</accession>